<protein>
    <recommendedName>
        <fullName evidence="3">Tyrosine specific protein phosphatases domain-containing protein</fullName>
    </recommendedName>
</protein>
<dbReference type="Proteomes" id="UP000000267">
    <property type="component" value="Unassembled WGS sequence"/>
</dbReference>
<dbReference type="EMBL" id="DS480453">
    <property type="protein sequence ID" value="EDO15588.1"/>
    <property type="molecule type" value="Genomic_DNA"/>
</dbReference>
<evidence type="ECO:0008006" key="3">
    <source>
        <dbReference type="Google" id="ProtNLM"/>
    </source>
</evidence>
<dbReference type="OrthoDB" id="449382at2759"/>
<dbReference type="eggNOG" id="KOG4667">
    <property type="taxonomic scope" value="Eukaryota"/>
</dbReference>
<dbReference type="GO" id="GO:0004721">
    <property type="term" value="F:phosphoprotein phosphatase activity"/>
    <property type="evidence" value="ECO:0007669"/>
    <property type="project" value="InterPro"/>
</dbReference>
<dbReference type="Pfam" id="PF13350">
    <property type="entry name" value="Y_phosphatase3"/>
    <property type="match status" value="1"/>
</dbReference>
<dbReference type="Gene3D" id="3.40.50.1820">
    <property type="entry name" value="alpha/beta hydrolase"/>
    <property type="match status" value="1"/>
</dbReference>
<evidence type="ECO:0000313" key="1">
    <source>
        <dbReference type="EMBL" id="EDO15588.1"/>
    </source>
</evidence>
<dbReference type="Gene3D" id="3.90.190.10">
    <property type="entry name" value="Protein tyrosine phosphatase superfamily"/>
    <property type="match status" value="1"/>
</dbReference>
<dbReference type="AlphaFoldDB" id="A7TQ59"/>
<dbReference type="PANTHER" id="PTHR31126:SF1">
    <property type="entry name" value="TYROSINE SPECIFIC PROTEIN PHOSPHATASES DOMAIN-CONTAINING PROTEIN"/>
    <property type="match status" value="1"/>
</dbReference>
<dbReference type="OMA" id="RNYCYQK"/>
<proteinExistence type="predicted"/>
<dbReference type="InterPro" id="IPR029058">
    <property type="entry name" value="AB_hydrolase_fold"/>
</dbReference>
<dbReference type="InParanoid" id="A7TQ59"/>
<dbReference type="PANTHER" id="PTHR31126">
    <property type="entry name" value="TYROSINE-PROTEIN PHOSPHATASE"/>
    <property type="match status" value="1"/>
</dbReference>
<dbReference type="STRING" id="436907.A7TQ59"/>
<dbReference type="InterPro" id="IPR026893">
    <property type="entry name" value="Tyr/Ser_Pase_IphP-type"/>
</dbReference>
<dbReference type="InterPro" id="IPR029021">
    <property type="entry name" value="Prot-tyrosine_phosphatase-like"/>
</dbReference>
<dbReference type="PhylomeDB" id="A7TQ59"/>
<dbReference type="HOGENOM" id="CLU_444876_0_0_1"/>
<reference evidence="1 2" key="1">
    <citation type="journal article" date="2007" name="Proc. Natl. Acad. Sci. U.S.A.">
        <title>Independent sorting-out of thousands of duplicated gene pairs in two yeast species descended from a whole-genome duplication.</title>
        <authorList>
            <person name="Scannell D.R."/>
            <person name="Frank A.C."/>
            <person name="Conant G.C."/>
            <person name="Byrne K.P."/>
            <person name="Woolfit M."/>
            <person name="Wolfe K.H."/>
        </authorList>
    </citation>
    <scope>NUCLEOTIDE SEQUENCE [LARGE SCALE GENOMIC DNA]</scope>
    <source>
        <strain evidence="2">ATCC 22028 / DSM 70294 / BCRC 21397 / CBS 2163 / NBRC 10782 / NRRL Y-8283 / UCD 57-17</strain>
    </source>
</reference>
<dbReference type="GeneID" id="5543676"/>
<keyword evidence="2" id="KW-1185">Reference proteome</keyword>
<dbReference type="KEGG" id="vpo:Kpol_483p7"/>
<dbReference type="SUPFAM" id="SSF53474">
    <property type="entry name" value="alpha/beta-Hydrolases"/>
    <property type="match status" value="1"/>
</dbReference>
<sequence>MRDNFNIEHDGITCTFVETPPSYIKLEPNEEFLYIKNSKYHLENGIACILTYPSSLKLYHTFKERIKHENIHNLANHRFVLLLHGMQSHKNAVYQPLLASKLSDLGYFTLRLDFRGNGDSEPCSHNKTGRNINIDLEDIGTIYSFIKNSKIFLNHSLSFDTIVAHSRSVISMFQFLIENPTIYIPNLINCSGRFDGLTLLERLQNKHPHLEKENGFWCTLLRYGEIVNSWIPLDEMLSFINTDSKEFDKINNNCWVLSCYGSKEQIIPLESASHFANTFIGRHCLQIIDGADHNFYGLPDDQNLSNLPLRKGKVNYGVLLTSKIIDHLSWQHQLERFYKITEYIDVNPNNMFQNPSVKLSRWPLEYNYSKVSNFRDIGGYLTIFQNRRVKSGLLFRSANPCDITQNALHYMQSTLNIRHVFDLRSQEEALENGIINVDAPGYNMKVEKLPFNKNVSMSPDMMAEHFQSLLISAQSFPKTYMIILKESIEEIRIFFQFIIDGHCNKKNAVMYHCTAGKDRTGILTMLILSILGVEDDLIAKEYELTTIGLKTEEKLYKKIEARSDLYVQMFSRDPNRIIQEYNLTPQKMCKNLLSSRYEAMRIFIEEFNREYNSIDEFFIKQLQFSLHDIGKLRDILLE</sequence>
<evidence type="ECO:0000313" key="2">
    <source>
        <dbReference type="Proteomes" id="UP000000267"/>
    </source>
</evidence>
<name>A7TQ59_VANPO</name>
<dbReference type="SUPFAM" id="SSF52799">
    <property type="entry name" value="(Phosphotyrosine protein) phosphatases II"/>
    <property type="match status" value="1"/>
</dbReference>
<accession>A7TQ59</accession>
<gene>
    <name evidence="1" type="ORF">Kpol_483p7</name>
</gene>
<dbReference type="FunCoup" id="A7TQ59">
    <property type="interactions" value="37"/>
</dbReference>
<organism evidence="2">
    <name type="scientific">Vanderwaltozyma polyspora (strain ATCC 22028 / DSM 70294 / BCRC 21397 / CBS 2163 / NBRC 10782 / NRRL Y-8283 / UCD 57-17)</name>
    <name type="common">Kluyveromyces polysporus</name>
    <dbReference type="NCBI Taxonomy" id="436907"/>
    <lineage>
        <taxon>Eukaryota</taxon>
        <taxon>Fungi</taxon>
        <taxon>Dikarya</taxon>
        <taxon>Ascomycota</taxon>
        <taxon>Saccharomycotina</taxon>
        <taxon>Saccharomycetes</taxon>
        <taxon>Saccharomycetales</taxon>
        <taxon>Saccharomycetaceae</taxon>
        <taxon>Vanderwaltozyma</taxon>
    </lineage>
</organism>
<dbReference type="RefSeq" id="XP_001643446.1">
    <property type="nucleotide sequence ID" value="XM_001643396.1"/>
</dbReference>